<keyword evidence="1" id="KW-0597">Phosphoprotein</keyword>
<proteinExistence type="inferred from homology"/>
<name>S4RHF3_PETMA</name>
<dbReference type="PANTHER" id="PTHR11071">
    <property type="entry name" value="PEPTIDYL-PROLYL CIS-TRANS ISOMERASE"/>
    <property type="match status" value="1"/>
</dbReference>
<dbReference type="GO" id="GO:0016018">
    <property type="term" value="F:cyclosporin A binding"/>
    <property type="evidence" value="ECO:0007669"/>
    <property type="project" value="TreeGrafter"/>
</dbReference>
<dbReference type="AlphaFoldDB" id="S4RHF3"/>
<dbReference type="STRING" id="7757.ENSPMAP00000004635"/>
<dbReference type="OMA" id="NAGPNTH"/>
<dbReference type="GO" id="GO:0003755">
    <property type="term" value="F:peptidyl-prolyl cis-trans isomerase activity"/>
    <property type="evidence" value="ECO:0007669"/>
    <property type="project" value="UniProtKB-UniRule"/>
</dbReference>
<dbReference type="PROSITE" id="PS50072">
    <property type="entry name" value="CSA_PPIASE_2"/>
    <property type="match status" value="1"/>
</dbReference>
<comment type="catalytic activity">
    <reaction evidence="3">
        <text>[protein]-peptidylproline (omega=180) = [protein]-peptidylproline (omega=0)</text>
        <dbReference type="Rhea" id="RHEA:16237"/>
        <dbReference type="Rhea" id="RHEA-COMP:10747"/>
        <dbReference type="Rhea" id="RHEA-COMP:10748"/>
        <dbReference type="ChEBI" id="CHEBI:83833"/>
        <dbReference type="ChEBI" id="CHEBI:83834"/>
        <dbReference type="EC" id="5.2.1.8"/>
    </reaction>
</comment>
<dbReference type="SUPFAM" id="SSF50891">
    <property type="entry name" value="Cyclophilin-like"/>
    <property type="match status" value="1"/>
</dbReference>
<organism evidence="5">
    <name type="scientific">Petromyzon marinus</name>
    <name type="common">Sea lamprey</name>
    <dbReference type="NCBI Taxonomy" id="7757"/>
    <lineage>
        <taxon>Eukaryota</taxon>
        <taxon>Metazoa</taxon>
        <taxon>Chordata</taxon>
        <taxon>Craniata</taxon>
        <taxon>Vertebrata</taxon>
        <taxon>Cyclostomata</taxon>
        <taxon>Hyperoartia</taxon>
        <taxon>Petromyzontiformes</taxon>
        <taxon>Petromyzontidae</taxon>
        <taxon>Petromyzon</taxon>
    </lineage>
</organism>
<keyword evidence="3" id="KW-0697">Rotamase</keyword>
<dbReference type="InterPro" id="IPR002130">
    <property type="entry name" value="Cyclophilin-type_PPIase_dom"/>
</dbReference>
<keyword evidence="3" id="KW-0413">Isomerase</keyword>
<dbReference type="InterPro" id="IPR029000">
    <property type="entry name" value="Cyclophilin-like_dom_sf"/>
</dbReference>
<evidence type="ECO:0000313" key="5">
    <source>
        <dbReference type="Ensembl" id="ENSPMAP00000004635.1"/>
    </source>
</evidence>
<dbReference type="HOGENOM" id="CLU_012062_4_3_1"/>
<reference evidence="5" key="2">
    <citation type="submission" date="2025-09" db="UniProtKB">
        <authorList>
            <consortium name="Ensembl"/>
        </authorList>
    </citation>
    <scope>IDENTIFICATION</scope>
</reference>
<evidence type="ECO:0000256" key="2">
    <source>
        <dbReference type="ARBA" id="ARBA00022737"/>
    </source>
</evidence>
<keyword evidence="2" id="KW-0677">Repeat</keyword>
<reference evidence="5" key="1">
    <citation type="submission" date="2025-08" db="UniProtKB">
        <authorList>
            <consortium name="Ensembl"/>
        </authorList>
    </citation>
    <scope>IDENTIFICATION</scope>
</reference>
<dbReference type="FunFam" id="2.40.100.10:FF:000020">
    <property type="entry name" value="E3 SUMO-protein ligase RanBP2"/>
    <property type="match status" value="1"/>
</dbReference>
<comment type="similarity">
    <text evidence="3">Belongs to the cyclophilin-type PPIase family.</text>
</comment>
<dbReference type="PRINTS" id="PR00153">
    <property type="entry name" value="CSAPPISMRASE"/>
</dbReference>
<accession>S4RHF3</accession>
<dbReference type="EC" id="5.2.1.8" evidence="3"/>
<dbReference type="Ensembl" id="ENSPMAT00000004654.1">
    <property type="protein sequence ID" value="ENSPMAP00000004635.1"/>
    <property type="gene ID" value="ENSPMAG00000004243.1"/>
</dbReference>
<dbReference type="GeneTree" id="ENSGT00940000156008"/>
<dbReference type="GO" id="GO:0005737">
    <property type="term" value="C:cytoplasm"/>
    <property type="evidence" value="ECO:0007669"/>
    <property type="project" value="TreeGrafter"/>
</dbReference>
<comment type="function">
    <text evidence="3">PPIases accelerate the folding of proteins. It catalyzes the cis-trans isomerization of proline imidic peptide bonds in oligopeptides.</text>
</comment>
<dbReference type="Gene3D" id="2.40.100.10">
    <property type="entry name" value="Cyclophilin-like"/>
    <property type="match status" value="1"/>
</dbReference>
<sequence>MEQFACRFKTPEQARIFLVTVHDCQERLKTQCQAADAPPGATTEDAPLEVSSETNPTVFLDVAADDEPLGRISIELFANVVPRTAENFRALCTHEHGFGYRNSTIHRVIPGFMCQGGDFTNHNGTGGRSIYEKPFEDESFKILHSRAGILSMANSGRNTNTSQFFITLRATSHLDHKHVAFGAVRSGMSIVRAMEELGSQSGNTTKKIVVTDSGEVARDP</sequence>
<dbReference type="Pfam" id="PF00160">
    <property type="entry name" value="Pro_isomerase"/>
    <property type="match status" value="1"/>
</dbReference>
<evidence type="ECO:0000259" key="4">
    <source>
        <dbReference type="PROSITE" id="PS50072"/>
    </source>
</evidence>
<evidence type="ECO:0000256" key="3">
    <source>
        <dbReference type="RuleBase" id="RU363019"/>
    </source>
</evidence>
<dbReference type="GO" id="GO:0006457">
    <property type="term" value="P:protein folding"/>
    <property type="evidence" value="ECO:0007669"/>
    <property type="project" value="TreeGrafter"/>
</dbReference>
<dbReference type="PANTHER" id="PTHR11071:SF561">
    <property type="entry name" value="PEPTIDYL-PROLYL CIS-TRANS ISOMERASE D-RELATED"/>
    <property type="match status" value="1"/>
</dbReference>
<feature type="domain" description="PPIase cyclophilin-type" evidence="4">
    <location>
        <begin position="59"/>
        <end position="215"/>
    </location>
</feature>
<protein>
    <recommendedName>
        <fullName evidence="3">Peptidyl-prolyl cis-trans isomerase</fullName>
        <shortName evidence="3">PPIase</shortName>
        <ecNumber evidence="3">5.2.1.8</ecNumber>
    </recommendedName>
</protein>
<evidence type="ECO:0000256" key="1">
    <source>
        <dbReference type="ARBA" id="ARBA00022553"/>
    </source>
</evidence>